<keyword evidence="2" id="KW-1185">Reference proteome</keyword>
<dbReference type="KEGG" id="dpx:DAPPUDRAFT_118651"/>
<accession>E9HWA6</accession>
<evidence type="ECO:0000313" key="2">
    <source>
        <dbReference type="Proteomes" id="UP000000305"/>
    </source>
</evidence>
<dbReference type="InParanoid" id="E9HWA6"/>
<organism evidence="1 2">
    <name type="scientific">Daphnia pulex</name>
    <name type="common">Water flea</name>
    <dbReference type="NCBI Taxonomy" id="6669"/>
    <lineage>
        <taxon>Eukaryota</taxon>
        <taxon>Metazoa</taxon>
        <taxon>Ecdysozoa</taxon>
        <taxon>Arthropoda</taxon>
        <taxon>Crustacea</taxon>
        <taxon>Branchiopoda</taxon>
        <taxon>Diplostraca</taxon>
        <taxon>Cladocera</taxon>
        <taxon>Anomopoda</taxon>
        <taxon>Daphniidae</taxon>
        <taxon>Daphnia</taxon>
    </lineage>
</organism>
<dbReference type="EMBL" id="GL732908">
    <property type="protein sequence ID" value="EFX63975.1"/>
    <property type="molecule type" value="Genomic_DNA"/>
</dbReference>
<reference evidence="1 2" key="1">
    <citation type="journal article" date="2011" name="Science">
        <title>The ecoresponsive genome of Daphnia pulex.</title>
        <authorList>
            <person name="Colbourne J.K."/>
            <person name="Pfrender M.E."/>
            <person name="Gilbert D."/>
            <person name="Thomas W.K."/>
            <person name="Tucker A."/>
            <person name="Oakley T.H."/>
            <person name="Tokishita S."/>
            <person name="Aerts A."/>
            <person name="Arnold G.J."/>
            <person name="Basu M.K."/>
            <person name="Bauer D.J."/>
            <person name="Caceres C.E."/>
            <person name="Carmel L."/>
            <person name="Casola C."/>
            <person name="Choi J.H."/>
            <person name="Detter J.C."/>
            <person name="Dong Q."/>
            <person name="Dusheyko S."/>
            <person name="Eads B.D."/>
            <person name="Frohlich T."/>
            <person name="Geiler-Samerotte K.A."/>
            <person name="Gerlach D."/>
            <person name="Hatcher P."/>
            <person name="Jogdeo S."/>
            <person name="Krijgsveld J."/>
            <person name="Kriventseva E.V."/>
            <person name="Kultz D."/>
            <person name="Laforsch C."/>
            <person name="Lindquist E."/>
            <person name="Lopez J."/>
            <person name="Manak J.R."/>
            <person name="Muller J."/>
            <person name="Pangilinan J."/>
            <person name="Patwardhan R.P."/>
            <person name="Pitluck S."/>
            <person name="Pritham E.J."/>
            <person name="Rechtsteiner A."/>
            <person name="Rho M."/>
            <person name="Rogozin I.B."/>
            <person name="Sakarya O."/>
            <person name="Salamov A."/>
            <person name="Schaack S."/>
            <person name="Shapiro H."/>
            <person name="Shiga Y."/>
            <person name="Skalitzky C."/>
            <person name="Smith Z."/>
            <person name="Souvorov A."/>
            <person name="Sung W."/>
            <person name="Tang Z."/>
            <person name="Tsuchiya D."/>
            <person name="Tu H."/>
            <person name="Vos H."/>
            <person name="Wang M."/>
            <person name="Wolf Y.I."/>
            <person name="Yamagata H."/>
            <person name="Yamada T."/>
            <person name="Ye Y."/>
            <person name="Shaw J.R."/>
            <person name="Andrews J."/>
            <person name="Crease T.J."/>
            <person name="Tang H."/>
            <person name="Lucas S.M."/>
            <person name="Robertson H.M."/>
            <person name="Bork P."/>
            <person name="Koonin E.V."/>
            <person name="Zdobnov E.M."/>
            <person name="Grigoriev I.V."/>
            <person name="Lynch M."/>
            <person name="Boore J.L."/>
        </authorList>
    </citation>
    <scope>NUCLEOTIDE SEQUENCE [LARGE SCALE GENOMIC DNA]</scope>
</reference>
<dbReference type="HOGENOM" id="CLU_832260_0_0_1"/>
<proteinExistence type="predicted"/>
<dbReference type="AlphaFoldDB" id="E9HWA6"/>
<gene>
    <name evidence="1" type="ORF">DAPPUDRAFT_118651</name>
</gene>
<dbReference type="Proteomes" id="UP000000305">
    <property type="component" value="Unassembled WGS sequence"/>
</dbReference>
<name>E9HWA6_DAPPU</name>
<evidence type="ECO:0000313" key="1">
    <source>
        <dbReference type="EMBL" id="EFX63975.1"/>
    </source>
</evidence>
<protein>
    <submittedName>
        <fullName evidence="1">Uncharacterized protein</fullName>
    </submittedName>
</protein>
<sequence length="334" mass="38256">MPTNSFTRNNVKSRQMNGYHSSCYKKYTTVKNEEVESALSKQKGIDEQSVLVESTLQPTAQPASAKEMKYHNSCQNKFHYEASRTTKKSTGREMFQIVMEVANSLKSPRKPLPTAHLMEDAMHETVEIGIQSIPSQEDETDQPLIDEEFEEPNTSSQRKRRRRTFAAINDELAPYPKKPSMSTTLLDFNDERRKKFQKHRCGSVGTLCASSQRLKEACNQEYMSVTYDLATAMPALKIQKIEGKKYAKLFIQLGPFHMLIFRPDSYLNGKWGAGLGVSYRLFEWDQLQPKQTNSSFVSCCFLKTPFQLLLEARTLNECRNSQATTIENQDRTGR</sequence>